<dbReference type="Gene3D" id="3.30.200.20">
    <property type="entry name" value="Phosphorylase Kinase, domain 1"/>
    <property type="match status" value="1"/>
</dbReference>
<name>A0ABD3KS44_EUCGL</name>
<reference evidence="21 22" key="1">
    <citation type="submission" date="2024-11" db="EMBL/GenBank/DDBJ databases">
        <title>Chromosome-level genome assembly of Eucalyptus globulus Labill. provides insights into its genome evolution.</title>
        <authorList>
            <person name="Li X."/>
        </authorList>
    </citation>
    <scope>NUCLEOTIDE SEQUENCE [LARGE SCALE GENOMIC DNA]</scope>
    <source>
        <strain evidence="21">CL2024</strain>
        <tissue evidence="21">Fresh tender leaves</tissue>
    </source>
</reference>
<keyword evidence="8 15" id="KW-0547">Nucleotide-binding</keyword>
<evidence type="ECO:0000256" key="6">
    <source>
        <dbReference type="ARBA" id="ARBA00022729"/>
    </source>
</evidence>
<keyword evidence="6 18" id="KW-0732">Signal</keyword>
<feature type="domain" description="Gnk2-homologous" evidence="20">
    <location>
        <begin position="134"/>
        <end position="240"/>
    </location>
</feature>
<dbReference type="SMART" id="SM00220">
    <property type="entry name" value="S_TKc"/>
    <property type="match status" value="1"/>
</dbReference>
<evidence type="ECO:0000256" key="5">
    <source>
        <dbReference type="ARBA" id="ARBA00022692"/>
    </source>
</evidence>
<dbReference type="InterPro" id="IPR002902">
    <property type="entry name" value="GNK2"/>
</dbReference>
<gene>
    <name evidence="21" type="ORF">ACJRO7_021758</name>
</gene>
<dbReference type="InterPro" id="IPR000719">
    <property type="entry name" value="Prot_kinase_dom"/>
</dbReference>
<feature type="compositionally biased region" description="Pro residues" evidence="16">
    <location>
        <begin position="247"/>
        <end position="257"/>
    </location>
</feature>
<evidence type="ECO:0000313" key="22">
    <source>
        <dbReference type="Proteomes" id="UP001634007"/>
    </source>
</evidence>
<keyword evidence="12 17" id="KW-0472">Membrane</keyword>
<feature type="domain" description="Gnk2-homologous" evidence="20">
    <location>
        <begin position="21"/>
        <end position="128"/>
    </location>
</feature>
<evidence type="ECO:0000313" key="21">
    <source>
        <dbReference type="EMBL" id="KAL3740526.1"/>
    </source>
</evidence>
<evidence type="ECO:0000256" key="11">
    <source>
        <dbReference type="ARBA" id="ARBA00022989"/>
    </source>
</evidence>
<evidence type="ECO:0000256" key="4">
    <source>
        <dbReference type="ARBA" id="ARBA00022679"/>
    </source>
</evidence>
<protein>
    <submittedName>
        <fullName evidence="21">Uncharacterized protein</fullName>
    </submittedName>
</protein>
<dbReference type="PROSITE" id="PS00108">
    <property type="entry name" value="PROTEIN_KINASE_ST"/>
    <property type="match status" value="1"/>
</dbReference>
<feature type="region of interest" description="Disordered" evidence="16">
    <location>
        <begin position="245"/>
        <end position="270"/>
    </location>
</feature>
<feature type="region of interest" description="Disordered" evidence="16">
    <location>
        <begin position="651"/>
        <end position="672"/>
    </location>
</feature>
<dbReference type="CDD" id="cd23509">
    <property type="entry name" value="Gnk2-like"/>
    <property type="match status" value="2"/>
</dbReference>
<dbReference type="SUPFAM" id="SSF56112">
    <property type="entry name" value="Protein kinase-like (PK-like)"/>
    <property type="match status" value="1"/>
</dbReference>
<dbReference type="Pfam" id="PF01657">
    <property type="entry name" value="Stress-antifung"/>
    <property type="match status" value="2"/>
</dbReference>
<feature type="signal peptide" evidence="18">
    <location>
        <begin position="1"/>
        <end position="20"/>
    </location>
</feature>
<evidence type="ECO:0000256" key="9">
    <source>
        <dbReference type="ARBA" id="ARBA00022777"/>
    </source>
</evidence>
<dbReference type="GO" id="GO:0004674">
    <property type="term" value="F:protein serine/threonine kinase activity"/>
    <property type="evidence" value="ECO:0007669"/>
    <property type="project" value="UniProtKB-KW"/>
</dbReference>
<evidence type="ECO:0000259" key="19">
    <source>
        <dbReference type="PROSITE" id="PS50011"/>
    </source>
</evidence>
<evidence type="ECO:0000256" key="7">
    <source>
        <dbReference type="ARBA" id="ARBA00022737"/>
    </source>
</evidence>
<dbReference type="PROSITE" id="PS51473">
    <property type="entry name" value="GNK2"/>
    <property type="match status" value="2"/>
</dbReference>
<dbReference type="EMBL" id="JBJKBG010000005">
    <property type="protein sequence ID" value="KAL3740526.1"/>
    <property type="molecule type" value="Genomic_DNA"/>
</dbReference>
<keyword evidence="10 15" id="KW-0067">ATP-binding</keyword>
<dbReference type="Pfam" id="PF07714">
    <property type="entry name" value="PK_Tyr_Ser-Thr"/>
    <property type="match status" value="1"/>
</dbReference>
<keyword evidence="13" id="KW-0675">Receptor</keyword>
<evidence type="ECO:0000256" key="2">
    <source>
        <dbReference type="ARBA" id="ARBA00022527"/>
    </source>
</evidence>
<keyword evidence="2" id="KW-0723">Serine/threonine-protein kinase</keyword>
<dbReference type="InterPro" id="IPR017441">
    <property type="entry name" value="Protein_kinase_ATP_BS"/>
</dbReference>
<dbReference type="Gene3D" id="1.10.510.10">
    <property type="entry name" value="Transferase(Phosphotransferase) domain 1"/>
    <property type="match status" value="1"/>
</dbReference>
<keyword evidence="7" id="KW-0677">Repeat</keyword>
<evidence type="ECO:0000256" key="10">
    <source>
        <dbReference type="ARBA" id="ARBA00022840"/>
    </source>
</evidence>
<organism evidence="21 22">
    <name type="scientific">Eucalyptus globulus</name>
    <name type="common">Tasmanian blue gum</name>
    <dbReference type="NCBI Taxonomy" id="34317"/>
    <lineage>
        <taxon>Eukaryota</taxon>
        <taxon>Viridiplantae</taxon>
        <taxon>Streptophyta</taxon>
        <taxon>Embryophyta</taxon>
        <taxon>Tracheophyta</taxon>
        <taxon>Spermatophyta</taxon>
        <taxon>Magnoliopsida</taxon>
        <taxon>eudicotyledons</taxon>
        <taxon>Gunneridae</taxon>
        <taxon>Pentapetalae</taxon>
        <taxon>rosids</taxon>
        <taxon>malvids</taxon>
        <taxon>Myrtales</taxon>
        <taxon>Myrtaceae</taxon>
        <taxon>Myrtoideae</taxon>
        <taxon>Eucalypteae</taxon>
        <taxon>Eucalyptus</taxon>
    </lineage>
</organism>
<evidence type="ECO:0000256" key="17">
    <source>
        <dbReference type="SAM" id="Phobius"/>
    </source>
</evidence>
<dbReference type="InterPro" id="IPR011009">
    <property type="entry name" value="Kinase-like_dom_sf"/>
</dbReference>
<dbReference type="AlphaFoldDB" id="A0ABD3KS44"/>
<dbReference type="GO" id="GO:0016020">
    <property type="term" value="C:membrane"/>
    <property type="evidence" value="ECO:0007669"/>
    <property type="project" value="UniProtKB-SubCell"/>
</dbReference>
<dbReference type="Gene3D" id="3.30.430.20">
    <property type="entry name" value="Gnk2 domain, C-X8-C-X2-C motif"/>
    <property type="match status" value="2"/>
</dbReference>
<dbReference type="PROSITE" id="PS00107">
    <property type="entry name" value="PROTEIN_KINASE_ATP"/>
    <property type="match status" value="1"/>
</dbReference>
<dbReference type="GO" id="GO:0005524">
    <property type="term" value="F:ATP binding"/>
    <property type="evidence" value="ECO:0007669"/>
    <property type="project" value="UniProtKB-UniRule"/>
</dbReference>
<keyword evidence="9" id="KW-0418">Kinase</keyword>
<dbReference type="Proteomes" id="UP001634007">
    <property type="component" value="Unassembled WGS sequence"/>
</dbReference>
<feature type="transmembrane region" description="Helical" evidence="17">
    <location>
        <begin position="279"/>
        <end position="300"/>
    </location>
</feature>
<keyword evidence="5 17" id="KW-0812">Transmembrane</keyword>
<evidence type="ECO:0000259" key="20">
    <source>
        <dbReference type="PROSITE" id="PS51473"/>
    </source>
</evidence>
<accession>A0ABD3KS44</accession>
<dbReference type="InterPro" id="IPR038408">
    <property type="entry name" value="GNK2_sf"/>
</dbReference>
<evidence type="ECO:0000256" key="12">
    <source>
        <dbReference type="ARBA" id="ARBA00023136"/>
    </source>
</evidence>
<evidence type="ECO:0000256" key="15">
    <source>
        <dbReference type="PROSITE-ProRule" id="PRU10141"/>
    </source>
</evidence>
<comment type="subcellular location">
    <subcellularLocation>
        <location evidence="1">Membrane</location>
        <topology evidence="1">Single-pass membrane protein</topology>
    </subcellularLocation>
</comment>
<feature type="compositionally biased region" description="Polar residues" evidence="16">
    <location>
        <begin position="655"/>
        <end position="672"/>
    </location>
</feature>
<dbReference type="InterPro" id="IPR001245">
    <property type="entry name" value="Ser-Thr/Tyr_kinase_cat_dom"/>
</dbReference>
<dbReference type="FunFam" id="1.10.510.10:FF:000343">
    <property type="entry name" value="Cysteine-rich receptor-like protein kinase 28"/>
    <property type="match status" value="1"/>
</dbReference>
<dbReference type="FunFam" id="3.30.200.20:FF:000142">
    <property type="entry name" value="Cysteine-rich receptor-like protein kinase 10"/>
    <property type="match status" value="1"/>
</dbReference>
<dbReference type="PANTHER" id="PTHR27002">
    <property type="entry name" value="RECEPTOR-LIKE SERINE/THREONINE-PROTEIN KINASE SD1-8"/>
    <property type="match status" value="1"/>
</dbReference>
<evidence type="ECO:0000256" key="14">
    <source>
        <dbReference type="ARBA" id="ARBA00023180"/>
    </source>
</evidence>
<keyword evidence="4" id="KW-0808">Transferase</keyword>
<proteinExistence type="predicted"/>
<evidence type="ECO:0000256" key="16">
    <source>
        <dbReference type="SAM" id="MobiDB-lite"/>
    </source>
</evidence>
<dbReference type="GO" id="GO:0009737">
    <property type="term" value="P:response to abscisic acid"/>
    <property type="evidence" value="ECO:0007669"/>
    <property type="project" value="UniProtKB-ARBA"/>
</dbReference>
<keyword evidence="11 17" id="KW-1133">Transmembrane helix</keyword>
<evidence type="ECO:0000256" key="18">
    <source>
        <dbReference type="SAM" id="SignalP"/>
    </source>
</evidence>
<dbReference type="PROSITE" id="PS50011">
    <property type="entry name" value="PROTEIN_KINASE_DOM"/>
    <property type="match status" value="1"/>
</dbReference>
<dbReference type="InterPro" id="IPR008271">
    <property type="entry name" value="Ser/Thr_kinase_AS"/>
</dbReference>
<evidence type="ECO:0000256" key="8">
    <source>
        <dbReference type="ARBA" id="ARBA00022741"/>
    </source>
</evidence>
<feature type="chain" id="PRO_5044804219" evidence="18">
    <location>
        <begin position="21"/>
        <end position="672"/>
    </location>
</feature>
<dbReference type="PANTHER" id="PTHR27002:SF1104">
    <property type="entry name" value="CYSTEINE-RICH RECEPTOR-LIKE PROTEIN KINASE 27-RELATED"/>
    <property type="match status" value="1"/>
</dbReference>
<keyword evidence="22" id="KW-1185">Reference proteome</keyword>
<comment type="caution">
    <text evidence="21">The sequence shown here is derived from an EMBL/GenBank/DDBJ whole genome shotgun (WGS) entry which is preliminary data.</text>
</comment>
<feature type="binding site" evidence="15">
    <location>
        <position position="369"/>
    </location>
    <ligand>
        <name>ATP</name>
        <dbReference type="ChEBI" id="CHEBI:30616"/>
    </ligand>
</feature>
<evidence type="ECO:0000256" key="13">
    <source>
        <dbReference type="ARBA" id="ARBA00023170"/>
    </source>
</evidence>
<evidence type="ECO:0000256" key="1">
    <source>
        <dbReference type="ARBA" id="ARBA00004167"/>
    </source>
</evidence>
<feature type="domain" description="Protein kinase" evidence="19">
    <location>
        <begin position="341"/>
        <end position="617"/>
    </location>
</feature>
<evidence type="ECO:0000256" key="3">
    <source>
        <dbReference type="ARBA" id="ARBA00022553"/>
    </source>
</evidence>
<keyword evidence="3" id="KW-0597">Phosphoprotein</keyword>
<keyword evidence="14" id="KW-0325">Glycoprotein</keyword>
<sequence>MDTSDLLLLLLLMFVSTINAQFPATYCGSTGNFTVNSTYQTTLTTLLSSISTTNSSSLSHGFFNASATISGASQTLYVFGLCRGDLTAMSCNGCLDALASDMRRLCPLQKEALLYTGNCIIRYSNASFFGTVATEPTYVASTSDDVSSPDTYDGAMRKLLNGLLAEAAGGGSLRKYASGNESAGPDMIYALVQCTPDLTEQQCSGCLVLGIQMIRDCCHRYTGGRFMVPSCLILYETNHQFFDPVSQPLPPPPPSPSPSQEADVLPPTLVGKSDSTRTVMIVVFTSLSALLVISIVVVLLKVRRKKKQPRQSAEVEGVHEISNAESLQFDFNTIRAATDNFSDSKKLGQGGFGAVYMGQLSNGQEIAVKRLSQNSSQGEVEFKNEVMLLARLQHRNLVRLLGFCLEGVEQLLIYEFMPNASLDQFIFDPLKRANLNWDRRHNIIMGVARGMLYLHEESRLRIIHRDLKASNILLDSNMNPKISDFGMARLFELDQTRAETNRIVGTYGYMAPEYAMHGTFSIKSDVFSFGVLVLEIVSGQRNTLFGMDDDTEVLISYVWKNWREGSISNIIDPSITSGSSTEIARCIHIGLLCVQENVVSRPMMTSVLLMLNSHSVTLQVPSRPAFYMHNNIESDMRSTEDYCMRVSEVEESRSKSNQFSKNETSMTEPFPR</sequence>
<dbReference type="CDD" id="cd14066">
    <property type="entry name" value="STKc_IRAK"/>
    <property type="match status" value="1"/>
</dbReference>